<dbReference type="Proteomes" id="UP001200470">
    <property type="component" value="Unassembled WGS sequence"/>
</dbReference>
<evidence type="ECO:0000313" key="4">
    <source>
        <dbReference type="Proteomes" id="UP001200470"/>
    </source>
</evidence>
<evidence type="ECO:0000313" key="3">
    <source>
        <dbReference type="EMBL" id="MCF2563787.1"/>
    </source>
</evidence>
<proteinExistence type="predicted"/>
<dbReference type="Pfam" id="PF19579">
    <property type="entry name" value="FtsL_2"/>
    <property type="match status" value="1"/>
</dbReference>
<name>A0ABS9CGB8_9BACT</name>
<keyword evidence="4" id="KW-1185">Reference proteome</keyword>
<feature type="transmembrane region" description="Helical" evidence="2">
    <location>
        <begin position="47"/>
        <end position="68"/>
    </location>
</feature>
<protein>
    <recommendedName>
        <fullName evidence="5">Cell division protein FtsL</fullName>
    </recommendedName>
</protein>
<dbReference type="EMBL" id="JADYTN010000012">
    <property type="protein sequence ID" value="MCF2563787.1"/>
    <property type="molecule type" value="Genomic_DNA"/>
</dbReference>
<gene>
    <name evidence="3" type="ORF">I6E12_06645</name>
</gene>
<dbReference type="InterPro" id="IPR045755">
    <property type="entry name" value="FtsL-like"/>
</dbReference>
<accession>A0ABS9CGB8</accession>
<comment type="caution">
    <text evidence="3">The sequence shown here is derived from an EMBL/GenBank/DDBJ whole genome shotgun (WGS) entry which is preliminary data.</text>
</comment>
<keyword evidence="1" id="KW-0175">Coiled coil</keyword>
<reference evidence="3 4" key="1">
    <citation type="submission" date="2020-12" db="EMBL/GenBank/DDBJ databases">
        <title>Whole genome sequences of gut porcine anaerobes.</title>
        <authorList>
            <person name="Kubasova T."/>
            <person name="Jahodarova E."/>
            <person name="Rychlik I."/>
        </authorList>
    </citation>
    <scope>NUCLEOTIDE SEQUENCE [LARGE SCALE GENOMIC DNA]</scope>
    <source>
        <strain evidence="3 4">An925</strain>
    </source>
</reference>
<organism evidence="3 4">
    <name type="scientific">Xylanibacter brevis</name>
    <dbReference type="NCBI Taxonomy" id="83231"/>
    <lineage>
        <taxon>Bacteria</taxon>
        <taxon>Pseudomonadati</taxon>
        <taxon>Bacteroidota</taxon>
        <taxon>Bacteroidia</taxon>
        <taxon>Bacteroidales</taxon>
        <taxon>Prevotellaceae</taxon>
        <taxon>Xylanibacter</taxon>
    </lineage>
</organism>
<feature type="coiled-coil region" evidence="1">
    <location>
        <begin position="72"/>
        <end position="99"/>
    </location>
</feature>
<evidence type="ECO:0008006" key="5">
    <source>
        <dbReference type="Google" id="ProtNLM"/>
    </source>
</evidence>
<keyword evidence="2" id="KW-1133">Transmembrane helix</keyword>
<sequence>MRAEKAEQQLQETLKKIQETAQDSDTHPGQQLSMKSVLGGDFLTADFVRAQVGLILLVVAFTLVYIAFRYQYQQDMVTIRKLEIQLKDAKNKALAASSTLTEKCRESHVLETLQQNKDSVLHIADQPPYIIQVPEN</sequence>
<keyword evidence="2" id="KW-0812">Transmembrane</keyword>
<evidence type="ECO:0000256" key="1">
    <source>
        <dbReference type="SAM" id="Coils"/>
    </source>
</evidence>
<keyword evidence="2" id="KW-0472">Membrane</keyword>
<evidence type="ECO:0000256" key="2">
    <source>
        <dbReference type="SAM" id="Phobius"/>
    </source>
</evidence>